<dbReference type="SMART" id="SM00268">
    <property type="entry name" value="ACTIN"/>
    <property type="match status" value="1"/>
</dbReference>
<dbReference type="InterPro" id="IPR004000">
    <property type="entry name" value="Actin"/>
</dbReference>
<dbReference type="FunFam" id="3.90.640.10:FF:000007">
    <property type="entry name" value="Actin like 7B"/>
    <property type="match status" value="1"/>
</dbReference>
<organism evidence="7 8">
    <name type="scientific">Pieris macdunnoughi</name>
    <dbReference type="NCBI Taxonomy" id="345717"/>
    <lineage>
        <taxon>Eukaryota</taxon>
        <taxon>Metazoa</taxon>
        <taxon>Ecdysozoa</taxon>
        <taxon>Arthropoda</taxon>
        <taxon>Hexapoda</taxon>
        <taxon>Insecta</taxon>
        <taxon>Pterygota</taxon>
        <taxon>Neoptera</taxon>
        <taxon>Endopterygota</taxon>
        <taxon>Lepidoptera</taxon>
        <taxon>Glossata</taxon>
        <taxon>Ditrysia</taxon>
        <taxon>Papilionoidea</taxon>
        <taxon>Pieridae</taxon>
        <taxon>Pierinae</taxon>
        <taxon>Pieris</taxon>
    </lineage>
</organism>
<protein>
    <submittedName>
        <fullName evidence="7">Uncharacterized protein</fullName>
    </submittedName>
</protein>
<evidence type="ECO:0000256" key="1">
    <source>
        <dbReference type="ARBA" id="ARBA00004245"/>
    </source>
</evidence>
<dbReference type="EMBL" id="CAJOBZ010000001">
    <property type="protein sequence ID" value="CAF4743569.1"/>
    <property type="molecule type" value="Genomic_DNA"/>
</dbReference>
<keyword evidence="4" id="KW-0067">ATP-binding</keyword>
<keyword evidence="5" id="KW-0206">Cytoskeleton</keyword>
<keyword evidence="8" id="KW-1185">Reference proteome</keyword>
<comment type="subcellular location">
    <subcellularLocation>
        <location evidence="1">Cytoplasm</location>
        <location evidence="1">Cytoskeleton</location>
    </subcellularLocation>
</comment>
<evidence type="ECO:0000256" key="5">
    <source>
        <dbReference type="ARBA" id="ARBA00023212"/>
    </source>
</evidence>
<sequence>MSDEVSVIVDAGSKSIKVGFAGESFPRNIIPSVVGRFRREGLTDGVPDIYFGGEAIKKKGISNLSWPIEGGMVQDWDEMEKLWHHLFYRELLVAPEISPTLIALHPLTKLRDKEKLAEILFESFLIKDLYLAISPALVLHASGRTTGVVWENGYSCNYTAPVFEGFPLKHATICSELNGKLLTERLQYLLKQVGYSFTTPCEIESVDKLKEQLCFTTTDYELELAKASSKEKVPFKLPDGQQVLIGDERFLCPEVLLQPSLHGLRIPSVVDNIRSSISKSDLDYKGEFYNNIVLSGGSTMFEGLPDRLFMELRKRAKDSYEMRAKIDAMPSRHLAAWIGGSIVASLSSYDNFWMSRQEYEDVGADKVRYKFF</sequence>
<dbReference type="Gene3D" id="3.30.420.40">
    <property type="match status" value="2"/>
</dbReference>
<dbReference type="Gene3D" id="3.90.640.10">
    <property type="entry name" value="Actin, Chain A, domain 4"/>
    <property type="match status" value="1"/>
</dbReference>
<dbReference type="PANTHER" id="PTHR11937">
    <property type="entry name" value="ACTIN"/>
    <property type="match status" value="1"/>
</dbReference>
<dbReference type="GO" id="GO:0005856">
    <property type="term" value="C:cytoskeleton"/>
    <property type="evidence" value="ECO:0007669"/>
    <property type="project" value="UniProtKB-SubCell"/>
</dbReference>
<evidence type="ECO:0000256" key="4">
    <source>
        <dbReference type="ARBA" id="ARBA00022840"/>
    </source>
</evidence>
<proteinExistence type="inferred from homology"/>
<evidence type="ECO:0000256" key="3">
    <source>
        <dbReference type="ARBA" id="ARBA00022741"/>
    </source>
</evidence>
<dbReference type="Pfam" id="PF00022">
    <property type="entry name" value="Actin"/>
    <property type="match status" value="1"/>
</dbReference>
<evidence type="ECO:0000313" key="7">
    <source>
        <dbReference type="EMBL" id="CAF4743569.1"/>
    </source>
</evidence>
<comment type="caution">
    <text evidence="7">The sequence shown here is derived from an EMBL/GenBank/DDBJ whole genome shotgun (WGS) entry which is preliminary data.</text>
</comment>
<evidence type="ECO:0000313" key="8">
    <source>
        <dbReference type="Proteomes" id="UP000663880"/>
    </source>
</evidence>
<keyword evidence="2" id="KW-0963">Cytoplasm</keyword>
<dbReference type="SUPFAM" id="SSF53067">
    <property type="entry name" value="Actin-like ATPase domain"/>
    <property type="match status" value="2"/>
</dbReference>
<evidence type="ECO:0000256" key="2">
    <source>
        <dbReference type="ARBA" id="ARBA00022490"/>
    </source>
</evidence>
<gene>
    <name evidence="7" type="ORF">PMACD_LOCUS187</name>
</gene>
<dbReference type="FunFam" id="3.30.420.40:FF:000148">
    <property type="entry name" value="Actin, alpha skeletal muscle"/>
    <property type="match status" value="1"/>
</dbReference>
<accession>A0A821L0J5</accession>
<dbReference type="AlphaFoldDB" id="A0A821L0J5"/>
<keyword evidence="3" id="KW-0547">Nucleotide-binding</keyword>
<dbReference type="PRINTS" id="PR00190">
    <property type="entry name" value="ACTIN"/>
</dbReference>
<dbReference type="OrthoDB" id="7340501at2759"/>
<dbReference type="Proteomes" id="UP000663880">
    <property type="component" value="Unassembled WGS sequence"/>
</dbReference>
<reference evidence="7" key="1">
    <citation type="submission" date="2021-02" db="EMBL/GenBank/DDBJ databases">
        <authorList>
            <person name="Steward A R."/>
        </authorList>
    </citation>
    <scope>NUCLEOTIDE SEQUENCE</scope>
</reference>
<dbReference type="InterPro" id="IPR043129">
    <property type="entry name" value="ATPase_NBD"/>
</dbReference>
<comment type="similarity">
    <text evidence="6">Belongs to the actin family.</text>
</comment>
<name>A0A821L0J5_9NEOP</name>
<dbReference type="GO" id="GO:0005524">
    <property type="term" value="F:ATP binding"/>
    <property type="evidence" value="ECO:0007669"/>
    <property type="project" value="UniProtKB-KW"/>
</dbReference>
<evidence type="ECO:0000256" key="6">
    <source>
        <dbReference type="RuleBase" id="RU000487"/>
    </source>
</evidence>